<evidence type="ECO:0000259" key="1">
    <source>
        <dbReference type="Pfam" id="PF18754"/>
    </source>
</evidence>
<evidence type="ECO:0000313" key="2">
    <source>
        <dbReference type="EMBL" id="WGL15200.1"/>
    </source>
</evidence>
<organism evidence="2 3">
    <name type="scientific">Microbulbifer bruguierae</name>
    <dbReference type="NCBI Taxonomy" id="3029061"/>
    <lineage>
        <taxon>Bacteria</taxon>
        <taxon>Pseudomonadati</taxon>
        <taxon>Pseudomonadota</taxon>
        <taxon>Gammaproteobacteria</taxon>
        <taxon>Cellvibrionales</taxon>
        <taxon>Microbulbiferaceae</taxon>
        <taxon>Microbulbifer</taxon>
    </lineage>
</organism>
<protein>
    <recommendedName>
        <fullName evidence="1">Nucleotide modification associated domain-containing protein</fullName>
    </recommendedName>
</protein>
<dbReference type="Pfam" id="PF18754">
    <property type="entry name" value="Nmad3"/>
    <property type="match status" value="1"/>
</dbReference>
<gene>
    <name evidence="2" type="ORF">PVT68_10480</name>
</gene>
<reference evidence="2 3" key="1">
    <citation type="submission" date="2023-02" db="EMBL/GenBank/DDBJ databases">
        <title>Description and genomic characterization of Microbulbifer bruguierae sp. nov., isolated from the sediment of mangrove plant Bruguiera sexangula.</title>
        <authorList>
            <person name="Long M."/>
        </authorList>
    </citation>
    <scope>NUCLEOTIDE SEQUENCE [LARGE SCALE GENOMIC DNA]</scope>
    <source>
        <strain evidence="2 3">H12</strain>
    </source>
</reference>
<dbReference type="RefSeq" id="WP_280317805.1">
    <property type="nucleotide sequence ID" value="NZ_CP118605.1"/>
</dbReference>
<accession>A0ABY8N9N5</accession>
<dbReference type="Proteomes" id="UP001236500">
    <property type="component" value="Chromosome"/>
</dbReference>
<dbReference type="EMBL" id="CP118605">
    <property type="protein sequence ID" value="WGL15200.1"/>
    <property type="molecule type" value="Genomic_DNA"/>
</dbReference>
<sequence length="284" mass="32050">MRLILSRKGFDSSAGGCPSPILPDGRLCSLPIPDKQSPWRYCDITVNGENAGKLVTDLTGEAKRAGHFAHIDPDVDRRALPRDANWRGLLGQDSTAQAHLRNQGVTVGDLFLFFGLFRPVEDADGRWQFIKAEPARHIIWGWLQVGAVYSVSKLAPAALPWARYHPHFSGERGPLNTLYEASQELSLPNGNRPEVSGYGIFNHYQPARQLSAQESRKPSQWRLPQAFYPPSMEAALTYHQKPERWQLEENHCRLNSAARGQEFVLDTEKYPEIHPWLASLFTNE</sequence>
<name>A0ABY8N9N5_9GAMM</name>
<dbReference type="InterPro" id="IPR041135">
    <property type="entry name" value="Nmad3"/>
</dbReference>
<feature type="domain" description="Nucleotide modification associated" evidence="1">
    <location>
        <begin position="2"/>
        <end position="266"/>
    </location>
</feature>
<proteinExistence type="predicted"/>
<keyword evidence="3" id="KW-1185">Reference proteome</keyword>
<evidence type="ECO:0000313" key="3">
    <source>
        <dbReference type="Proteomes" id="UP001236500"/>
    </source>
</evidence>